<sequence length="421" mass="47945">MSDKSRGKEQLEALRAGSQTPKIFISYSHDSAQHKNWVLNLASNLRENGIDAILDVWDLKPGDDVARFMEHLASSDRVIIVCSEHYAQKAEEGKGGVGYETMLVTAEILQNRGVVKFIPILRNNPSNTLPPFLQTKMWIDFRSDADYSSRLEELIRVLHKAPLYKKPSLGKAPSLPEDSSLVRDVFEDKWFQRHRSEAMAKVEPLGAFMEISFGISSNTGNRDQRILLNIAERSAIHTFGWPIGVVLHVDNGRPRPESDGIVARIESPITTKERYDYWALSLNGAFYEAHNLFENERDPNAIFFNTRIVRTAEALLYCRNLYNNMGVDDGAIVRLRIRHSGIKGRNLSTSNPNRMMWPEERKSTADSSESTVEFQHPLTDHDVVEKTRELLNPLFVLFDFFELSESVYQDIVGNFIQGRCT</sequence>
<evidence type="ECO:0000313" key="4">
    <source>
        <dbReference type="Proteomes" id="UP000425960"/>
    </source>
</evidence>
<dbReference type="PROSITE" id="PS50104">
    <property type="entry name" value="TIR"/>
    <property type="match status" value="1"/>
</dbReference>
<dbReference type="PROSITE" id="PS51534">
    <property type="entry name" value="SEFIR"/>
    <property type="match status" value="1"/>
</dbReference>
<dbReference type="InterPro" id="IPR013568">
    <property type="entry name" value="SEFIR_dom"/>
</dbReference>
<proteinExistence type="predicted"/>
<accession>A0A5K7ZMG8</accession>
<dbReference type="InterPro" id="IPR000157">
    <property type="entry name" value="TIR_dom"/>
</dbReference>
<reference evidence="3 4" key="1">
    <citation type="submission" date="2019-11" db="EMBL/GenBank/DDBJ databases">
        <title>Comparative genomics of hydrocarbon-degrading Desulfosarcina strains.</title>
        <authorList>
            <person name="Watanabe M."/>
            <person name="Kojima H."/>
            <person name="Fukui M."/>
        </authorList>
    </citation>
    <scope>NUCLEOTIDE SEQUENCE [LARGE SCALE GENOMIC DNA]</scope>
    <source>
        <strain evidence="3 4">28bB2T</strain>
    </source>
</reference>
<name>A0A5K7ZMG8_9BACT</name>
<dbReference type="SUPFAM" id="SSF52200">
    <property type="entry name" value="Toll/Interleukin receptor TIR domain"/>
    <property type="match status" value="1"/>
</dbReference>
<dbReference type="Pfam" id="PF13676">
    <property type="entry name" value="TIR_2"/>
    <property type="match status" value="1"/>
</dbReference>
<organism evidence="3 4">
    <name type="scientific">Desulfosarcina ovata subsp. sediminis</name>
    <dbReference type="NCBI Taxonomy" id="885957"/>
    <lineage>
        <taxon>Bacteria</taxon>
        <taxon>Pseudomonadati</taxon>
        <taxon>Thermodesulfobacteriota</taxon>
        <taxon>Desulfobacteria</taxon>
        <taxon>Desulfobacterales</taxon>
        <taxon>Desulfosarcinaceae</taxon>
        <taxon>Desulfosarcina</taxon>
    </lineage>
</organism>
<evidence type="ECO:0000313" key="3">
    <source>
        <dbReference type="EMBL" id="BBO81575.1"/>
    </source>
</evidence>
<dbReference type="InterPro" id="IPR035897">
    <property type="entry name" value="Toll_tir_struct_dom_sf"/>
</dbReference>
<evidence type="ECO:0000259" key="2">
    <source>
        <dbReference type="PROSITE" id="PS51534"/>
    </source>
</evidence>
<dbReference type="RefSeq" id="WP_155322243.1">
    <property type="nucleotide sequence ID" value="NZ_AP021876.1"/>
</dbReference>
<evidence type="ECO:0000259" key="1">
    <source>
        <dbReference type="PROSITE" id="PS50104"/>
    </source>
</evidence>
<gene>
    <name evidence="3" type="ORF">DSCO28_21410</name>
</gene>
<dbReference type="Proteomes" id="UP000425960">
    <property type="component" value="Chromosome"/>
</dbReference>
<dbReference type="GO" id="GO:0007165">
    <property type="term" value="P:signal transduction"/>
    <property type="evidence" value="ECO:0007669"/>
    <property type="project" value="InterPro"/>
</dbReference>
<dbReference type="Gene3D" id="3.40.50.10140">
    <property type="entry name" value="Toll/interleukin-1 receptor homology (TIR) domain"/>
    <property type="match status" value="1"/>
</dbReference>
<dbReference type="EMBL" id="AP021876">
    <property type="protein sequence ID" value="BBO81575.1"/>
    <property type="molecule type" value="Genomic_DNA"/>
</dbReference>
<feature type="domain" description="SEFIR" evidence="2">
    <location>
        <begin position="20"/>
        <end position="150"/>
    </location>
</feature>
<dbReference type="AlphaFoldDB" id="A0A5K7ZMG8"/>
<dbReference type="KEGG" id="dov:DSCO28_21410"/>
<protein>
    <submittedName>
        <fullName evidence="3">Uncharacterized protein</fullName>
    </submittedName>
</protein>
<feature type="domain" description="TIR" evidence="1">
    <location>
        <begin position="19"/>
        <end position="145"/>
    </location>
</feature>